<dbReference type="InterPro" id="IPR052917">
    <property type="entry name" value="Stress-Dev_Protein"/>
</dbReference>
<dbReference type="PANTHER" id="PTHR34818">
    <property type="entry name" value="PROTEIN BLI-3"/>
    <property type="match status" value="1"/>
</dbReference>
<keyword evidence="3" id="KW-1185">Reference proteome</keyword>
<reference evidence="3" key="1">
    <citation type="journal article" date="2019" name="Int. J. Syst. Evol. Microbiol.">
        <title>The Global Catalogue of Microorganisms (GCM) 10K type strain sequencing project: providing services to taxonomists for standard genome sequencing and annotation.</title>
        <authorList>
            <consortium name="The Broad Institute Genomics Platform"/>
            <consortium name="The Broad Institute Genome Sequencing Center for Infectious Disease"/>
            <person name="Wu L."/>
            <person name="Ma J."/>
        </authorList>
    </citation>
    <scope>NUCLEOTIDE SEQUENCE [LARGE SCALE GENOMIC DNA]</scope>
    <source>
        <strain evidence="3">KCTC 22437</strain>
    </source>
</reference>
<proteinExistence type="predicted"/>
<name>A0ABW5Y8E3_9SPHI</name>
<dbReference type="InterPro" id="IPR038725">
    <property type="entry name" value="YdaG_split_barrel_FMN-bd"/>
</dbReference>
<organism evidence="2 3">
    <name type="scientific">Mucilaginibacter ximonensis</name>
    <dbReference type="NCBI Taxonomy" id="538021"/>
    <lineage>
        <taxon>Bacteria</taxon>
        <taxon>Pseudomonadati</taxon>
        <taxon>Bacteroidota</taxon>
        <taxon>Sphingobacteriia</taxon>
        <taxon>Sphingobacteriales</taxon>
        <taxon>Sphingobacteriaceae</taxon>
        <taxon>Mucilaginibacter</taxon>
    </lineage>
</organism>
<feature type="domain" description="General stress protein FMN-binding split barrel" evidence="1">
    <location>
        <begin position="20"/>
        <end position="169"/>
    </location>
</feature>
<evidence type="ECO:0000313" key="2">
    <source>
        <dbReference type="EMBL" id="MFD2871142.1"/>
    </source>
</evidence>
<dbReference type="PANTHER" id="PTHR34818:SF1">
    <property type="entry name" value="PROTEIN BLI-3"/>
    <property type="match status" value="1"/>
</dbReference>
<sequence>MNSINQNQPEDNLKDLSGHDAIAKLKELAVSAATCFFVTNIKTGVPVSARPMTVQDVDDDGNLWFLLANDSGTYHELEAEPLAQLFFQGSKYSDYLNVYGLVSLSRDEEKIKQFWKPVLKTWFTEGENDPRIAVVKVEPTEAHYWDNKHGNAVAFIKQLAGAAIGKTLDDSVEGKLDVLR</sequence>
<protein>
    <submittedName>
        <fullName evidence="2">Pyridoxamine 5'-phosphate oxidase family protein</fullName>
    </submittedName>
</protein>
<dbReference type="Proteomes" id="UP001597557">
    <property type="component" value="Unassembled WGS sequence"/>
</dbReference>
<evidence type="ECO:0000259" key="1">
    <source>
        <dbReference type="Pfam" id="PF16242"/>
    </source>
</evidence>
<dbReference type="SUPFAM" id="SSF50475">
    <property type="entry name" value="FMN-binding split barrel"/>
    <property type="match status" value="1"/>
</dbReference>
<dbReference type="InterPro" id="IPR012349">
    <property type="entry name" value="Split_barrel_FMN-bd"/>
</dbReference>
<gene>
    <name evidence="2" type="ORF">ACFS5N_01605</name>
</gene>
<accession>A0ABW5Y8E3</accession>
<evidence type="ECO:0000313" key="3">
    <source>
        <dbReference type="Proteomes" id="UP001597557"/>
    </source>
</evidence>
<dbReference type="Pfam" id="PF16242">
    <property type="entry name" value="Pyrid_ox_like"/>
    <property type="match status" value="1"/>
</dbReference>
<dbReference type="Gene3D" id="2.30.110.10">
    <property type="entry name" value="Electron Transport, Fmn-binding Protein, Chain A"/>
    <property type="match status" value="1"/>
</dbReference>
<dbReference type="EMBL" id="JBHUPD010000001">
    <property type="protein sequence ID" value="MFD2871142.1"/>
    <property type="molecule type" value="Genomic_DNA"/>
</dbReference>
<dbReference type="RefSeq" id="WP_377181531.1">
    <property type="nucleotide sequence ID" value="NZ_JBHUPD010000001.1"/>
</dbReference>
<comment type="caution">
    <text evidence="2">The sequence shown here is derived from an EMBL/GenBank/DDBJ whole genome shotgun (WGS) entry which is preliminary data.</text>
</comment>